<comment type="subcellular location">
    <subcellularLocation>
        <location evidence="2">Cytoplasm</location>
    </subcellularLocation>
</comment>
<dbReference type="GO" id="GO:0004015">
    <property type="term" value="F:adenosylmethionine-8-amino-7-oxononanoate transaminase activity"/>
    <property type="evidence" value="ECO:0007669"/>
    <property type="project" value="InterPro"/>
</dbReference>
<comment type="pathway">
    <text evidence="3">Cofactor biosynthesis; biotin biosynthesis.</text>
</comment>
<dbReference type="NCBIfam" id="TIGR00508">
    <property type="entry name" value="bioA"/>
    <property type="match status" value="1"/>
</dbReference>
<dbReference type="HAMAP" id="MF_00834">
    <property type="entry name" value="BioA"/>
    <property type="match status" value="1"/>
</dbReference>
<reference evidence="11" key="1">
    <citation type="submission" date="2018-05" db="EMBL/GenBank/DDBJ databases">
        <authorList>
            <person name="Lanie J.A."/>
            <person name="Ng W.-L."/>
            <person name="Kazmierczak K.M."/>
            <person name="Andrzejewski T.M."/>
            <person name="Davidsen T.M."/>
            <person name="Wayne K.J."/>
            <person name="Tettelin H."/>
            <person name="Glass J.I."/>
            <person name="Rusch D."/>
            <person name="Podicherti R."/>
            <person name="Tsui H.-C.T."/>
            <person name="Winkler M.E."/>
        </authorList>
    </citation>
    <scope>NUCLEOTIDE SEQUENCE</scope>
</reference>
<keyword evidence="8" id="KW-0949">S-adenosyl-L-methionine</keyword>
<evidence type="ECO:0000256" key="10">
    <source>
        <dbReference type="ARBA" id="ARBA00022898"/>
    </source>
</evidence>
<name>A0A381U4J2_9ZZZZ</name>
<keyword evidence="7" id="KW-0808">Transferase</keyword>
<evidence type="ECO:0000313" key="11">
    <source>
        <dbReference type="EMBL" id="SVA23160.1"/>
    </source>
</evidence>
<gene>
    <name evidence="11" type="ORF">METZ01_LOCUS76014</name>
</gene>
<dbReference type="GO" id="GO:0005737">
    <property type="term" value="C:cytoplasm"/>
    <property type="evidence" value="ECO:0007669"/>
    <property type="project" value="UniProtKB-SubCell"/>
</dbReference>
<dbReference type="InterPro" id="IPR015422">
    <property type="entry name" value="PyrdxlP-dep_Trfase_small"/>
</dbReference>
<comment type="subunit">
    <text evidence="4">Homodimer.</text>
</comment>
<dbReference type="SUPFAM" id="SSF53383">
    <property type="entry name" value="PLP-dependent transferases"/>
    <property type="match status" value="1"/>
</dbReference>
<dbReference type="AlphaFoldDB" id="A0A381U4J2"/>
<evidence type="ECO:0000256" key="7">
    <source>
        <dbReference type="ARBA" id="ARBA00022679"/>
    </source>
</evidence>
<evidence type="ECO:0000256" key="9">
    <source>
        <dbReference type="ARBA" id="ARBA00022756"/>
    </source>
</evidence>
<keyword evidence="5" id="KW-0963">Cytoplasm</keyword>
<evidence type="ECO:0000256" key="8">
    <source>
        <dbReference type="ARBA" id="ARBA00022691"/>
    </source>
</evidence>
<keyword evidence="6" id="KW-0032">Aminotransferase</keyword>
<keyword evidence="9" id="KW-0093">Biotin biosynthesis</keyword>
<dbReference type="Gene3D" id="3.90.1150.10">
    <property type="entry name" value="Aspartate Aminotransferase, domain 1"/>
    <property type="match status" value="1"/>
</dbReference>
<proteinExistence type="inferred from homology"/>
<evidence type="ECO:0000256" key="5">
    <source>
        <dbReference type="ARBA" id="ARBA00022490"/>
    </source>
</evidence>
<dbReference type="InterPro" id="IPR015424">
    <property type="entry name" value="PyrdxlP-dep_Trfase"/>
</dbReference>
<dbReference type="FunFam" id="3.40.640.10:FF:000078">
    <property type="entry name" value="Adenosylmethionine-8-amino-7-oxononanoate aminotransferase"/>
    <property type="match status" value="1"/>
</dbReference>
<dbReference type="GO" id="GO:0009102">
    <property type="term" value="P:biotin biosynthetic process"/>
    <property type="evidence" value="ECO:0007669"/>
    <property type="project" value="UniProtKB-UniPathway"/>
</dbReference>
<keyword evidence="10" id="KW-0663">Pyridoxal phosphate</keyword>
<evidence type="ECO:0000256" key="1">
    <source>
        <dbReference type="ARBA" id="ARBA00001933"/>
    </source>
</evidence>
<evidence type="ECO:0000256" key="3">
    <source>
        <dbReference type="ARBA" id="ARBA00004746"/>
    </source>
</evidence>
<organism evidence="11">
    <name type="scientific">marine metagenome</name>
    <dbReference type="NCBI Taxonomy" id="408172"/>
    <lineage>
        <taxon>unclassified sequences</taxon>
        <taxon>metagenomes</taxon>
        <taxon>ecological metagenomes</taxon>
    </lineage>
</organism>
<dbReference type="InterPro" id="IPR015421">
    <property type="entry name" value="PyrdxlP-dep_Trfase_major"/>
</dbReference>
<dbReference type="PANTHER" id="PTHR42684:SF17">
    <property type="entry name" value="ADENOSYLMETHIONINE-8-AMINO-7-OXONONANOATE AMINOTRANSFERASE"/>
    <property type="match status" value="1"/>
</dbReference>
<evidence type="ECO:0000256" key="4">
    <source>
        <dbReference type="ARBA" id="ARBA00011738"/>
    </source>
</evidence>
<dbReference type="PANTHER" id="PTHR42684">
    <property type="entry name" value="ADENOSYLMETHIONINE-8-AMINO-7-OXONONANOATE AMINOTRANSFERASE"/>
    <property type="match status" value="1"/>
</dbReference>
<sequence>MSSDYRKNYDLERDFKNIWHPCTQMKEHESVSPLLIEKGDGVYLIDRNGKRYMDVISSWWVNLFGHNHPRLNKALKDQLDQMAHVMFAGITHTPAIDLAESLVKLTPSNLTKVFFSDNGSTSVEIALKMSLQYWQQIGENQRTRFIYLAGSYHGETLGALSVCGINLFRERFENVLMENIEVQGPDCYRCPYDLKPESCKAECFEPMEKALEKSRGTIAGVIIEPLVQGASGMKMYSPVYLEKLREACDDSKIHTIYDEVAVGFGRTGSLFVCESYGLEPTFLCLSKGITSGYLPLAATLTSDQIYQAFYGEPSSTKMFIHSHSYSANPLACACANETLSLLTKDNFLKSLKPKIEFLKEMGNRFHELKWCGEFRQRGMIAAVELVRDKLNKETFPLNDRVGYQIYLEGLKRGVFMRPLGDVIYFIPPLIITNKEIETMVETAFKSIERVLG</sequence>
<dbReference type="UniPathway" id="UPA00078"/>
<dbReference type="NCBIfam" id="NF004624">
    <property type="entry name" value="PRK05964.1"/>
    <property type="match status" value="1"/>
</dbReference>
<dbReference type="Pfam" id="PF00202">
    <property type="entry name" value="Aminotran_3"/>
    <property type="match status" value="1"/>
</dbReference>
<evidence type="ECO:0000256" key="6">
    <source>
        <dbReference type="ARBA" id="ARBA00022576"/>
    </source>
</evidence>
<accession>A0A381U4J2</accession>
<dbReference type="CDD" id="cd00610">
    <property type="entry name" value="OAT_like"/>
    <property type="match status" value="1"/>
</dbReference>
<dbReference type="InterPro" id="IPR005814">
    <property type="entry name" value="Aminotrans_3"/>
</dbReference>
<dbReference type="GO" id="GO:0030170">
    <property type="term" value="F:pyridoxal phosphate binding"/>
    <property type="evidence" value="ECO:0007669"/>
    <property type="project" value="InterPro"/>
</dbReference>
<evidence type="ECO:0000256" key="2">
    <source>
        <dbReference type="ARBA" id="ARBA00004496"/>
    </source>
</evidence>
<dbReference type="Gene3D" id="3.40.640.10">
    <property type="entry name" value="Type I PLP-dependent aspartate aminotransferase-like (Major domain)"/>
    <property type="match status" value="1"/>
</dbReference>
<comment type="cofactor">
    <cofactor evidence="1">
        <name>pyridoxal 5'-phosphate</name>
        <dbReference type="ChEBI" id="CHEBI:597326"/>
    </cofactor>
</comment>
<dbReference type="InterPro" id="IPR005815">
    <property type="entry name" value="BioA"/>
</dbReference>
<dbReference type="EMBL" id="UINC01005724">
    <property type="protein sequence ID" value="SVA23160.1"/>
    <property type="molecule type" value="Genomic_DNA"/>
</dbReference>
<protein>
    <submittedName>
        <fullName evidence="11">Uncharacterized protein</fullName>
    </submittedName>
</protein>